<feature type="transmembrane region" description="Helical" evidence="23">
    <location>
        <begin position="182"/>
        <end position="199"/>
    </location>
</feature>
<evidence type="ECO:0000256" key="14">
    <source>
        <dbReference type="ARBA" id="ARBA00032370"/>
    </source>
</evidence>
<comment type="catalytic activity">
    <reaction evidence="20">
        <text>[GlcNAc-(1-&gt;4)-Mur2Ac(oyl-L-Ala-gamma-D-Glu-L-Lys-D-Ala-D-Ala)](n)-di-trans,octa-cis-undecaprenyl diphosphate + beta-D-GlcNAc-(1-&gt;4)-Mur2Ac(oyl-L-Ala-gamma-D-Glu-L-Lys-D-Ala-D-Ala)-di-trans,octa-cis-undecaprenyl diphosphate = [GlcNAc-(1-&gt;4)-Mur2Ac(oyl-L-Ala-gamma-D-Glu-L-Lys-D-Ala-D-Ala)](n+1)-di-trans,octa-cis-undecaprenyl diphosphate + di-trans,octa-cis-undecaprenyl diphosphate + H(+)</text>
        <dbReference type="Rhea" id="RHEA:23708"/>
        <dbReference type="Rhea" id="RHEA-COMP:9602"/>
        <dbReference type="Rhea" id="RHEA-COMP:9603"/>
        <dbReference type="ChEBI" id="CHEBI:15378"/>
        <dbReference type="ChEBI" id="CHEBI:58405"/>
        <dbReference type="ChEBI" id="CHEBI:60033"/>
        <dbReference type="ChEBI" id="CHEBI:78435"/>
        <dbReference type="EC" id="2.4.99.28"/>
    </reaction>
</comment>
<feature type="transmembrane region" description="Helical" evidence="23">
    <location>
        <begin position="352"/>
        <end position="374"/>
    </location>
</feature>
<dbReference type="PANTHER" id="PTHR30474:SF2">
    <property type="entry name" value="PEPTIDOGLYCAN GLYCOSYLTRANSFERASE FTSW-RELATED"/>
    <property type="match status" value="1"/>
</dbReference>
<dbReference type="InterPro" id="IPR001182">
    <property type="entry name" value="FtsW/RodA"/>
</dbReference>
<feature type="transmembrane region" description="Helical" evidence="23">
    <location>
        <begin position="380"/>
        <end position="402"/>
    </location>
</feature>
<comment type="similarity">
    <text evidence="16">Belongs to the SEDS family. FtsW subfamily.</text>
</comment>
<evidence type="ECO:0000256" key="16">
    <source>
        <dbReference type="ARBA" id="ARBA00038053"/>
    </source>
</evidence>
<evidence type="ECO:0000256" key="21">
    <source>
        <dbReference type="ARBA" id="ARBA00049966"/>
    </source>
</evidence>
<feature type="transmembrane region" description="Helical" evidence="23">
    <location>
        <begin position="305"/>
        <end position="331"/>
    </location>
</feature>
<evidence type="ECO:0000256" key="19">
    <source>
        <dbReference type="ARBA" id="ARBA00044770"/>
    </source>
</evidence>
<keyword evidence="9" id="KW-0573">Peptidoglycan synthesis</keyword>
<keyword evidence="13" id="KW-0961">Cell wall biogenesis/degradation</keyword>
<dbReference type="EC" id="2.4.99.28" evidence="19"/>
<dbReference type="Pfam" id="PF01098">
    <property type="entry name" value="FTSW_RODA_SPOVE"/>
    <property type="match status" value="1"/>
</dbReference>
<keyword evidence="25" id="KW-1185">Reference proteome</keyword>
<feature type="compositionally biased region" description="Polar residues" evidence="22">
    <location>
        <begin position="1"/>
        <end position="12"/>
    </location>
</feature>
<sequence>MVTTPIRPSSRTRGPARTGTAPQRPTSRVARWWQRWWAFLEGQDSARTSFFLILGCAAALTVIGLVMVLSSSSVENIGETSGSYDLFIRQAVFGVLGLGLMLVLSRLGPERLRVLAWPAIIAAVILLALVLTPLGHEVNGNRNWLKIGGFTAQPSEAAKLALALWAGVVLERKAALIGRLQHAIVPVLFPVGAVLLGLIMLGRDLGTAMVIMLILAAVLFLAGTKLRYFLVAGGVGALAAIILALTSANRAVRIQAWLGNCEFPTEPCYQPDHGMYALASGGWWGVGLGQSRQKWSYIPEAENDFIFTILGEELGLVGTLLVVGLFAGLAIGMFRVARRSTSLFVKITTGGILAWIIGQAFINIAMVTGLLPVIGVPLPFISYGGSALTLVLAGVGIVLSFAREQSRQDRTATHAVAATAPGGIR</sequence>
<dbReference type="InterPro" id="IPR013437">
    <property type="entry name" value="FtsW"/>
</dbReference>
<comment type="function">
    <text evidence="21">Peptidoglycan polymerase that is essential for cell division.</text>
</comment>
<evidence type="ECO:0000256" key="5">
    <source>
        <dbReference type="ARBA" id="ARBA00022676"/>
    </source>
</evidence>
<feature type="region of interest" description="Disordered" evidence="22">
    <location>
        <begin position="1"/>
        <end position="26"/>
    </location>
</feature>
<evidence type="ECO:0000256" key="10">
    <source>
        <dbReference type="ARBA" id="ARBA00022989"/>
    </source>
</evidence>
<proteinExistence type="inferred from homology"/>
<keyword evidence="3" id="KW-1003">Cell membrane</keyword>
<evidence type="ECO:0000256" key="7">
    <source>
        <dbReference type="ARBA" id="ARBA00022692"/>
    </source>
</evidence>
<dbReference type="PROSITE" id="PS00428">
    <property type="entry name" value="FTSW_RODA_SPOVE"/>
    <property type="match status" value="1"/>
</dbReference>
<keyword evidence="8" id="KW-0133">Cell shape</keyword>
<keyword evidence="12" id="KW-0131">Cell cycle</keyword>
<evidence type="ECO:0000256" key="11">
    <source>
        <dbReference type="ARBA" id="ARBA00023136"/>
    </source>
</evidence>
<evidence type="ECO:0000313" key="25">
    <source>
        <dbReference type="Proteomes" id="UP001484097"/>
    </source>
</evidence>
<evidence type="ECO:0000256" key="6">
    <source>
        <dbReference type="ARBA" id="ARBA00022679"/>
    </source>
</evidence>
<evidence type="ECO:0000313" key="24">
    <source>
        <dbReference type="EMBL" id="MEO9248858.1"/>
    </source>
</evidence>
<evidence type="ECO:0000256" key="22">
    <source>
        <dbReference type="SAM" id="MobiDB-lite"/>
    </source>
</evidence>
<evidence type="ECO:0000256" key="13">
    <source>
        <dbReference type="ARBA" id="ARBA00023316"/>
    </source>
</evidence>
<keyword evidence="11 23" id="KW-0472">Membrane</keyword>
<keyword evidence="7 23" id="KW-0812">Transmembrane</keyword>
<feature type="transmembrane region" description="Helical" evidence="23">
    <location>
        <begin position="229"/>
        <end position="248"/>
    </location>
</feature>
<evidence type="ECO:0000256" key="12">
    <source>
        <dbReference type="ARBA" id="ARBA00023306"/>
    </source>
</evidence>
<feature type="transmembrane region" description="Helical" evidence="23">
    <location>
        <begin position="205"/>
        <end position="222"/>
    </location>
</feature>
<comment type="caution">
    <text evidence="24">The sequence shown here is derived from an EMBL/GenBank/DDBJ whole genome shotgun (WGS) entry which is preliminary data.</text>
</comment>
<accession>A0ABV0ILI1</accession>
<evidence type="ECO:0000256" key="9">
    <source>
        <dbReference type="ARBA" id="ARBA00022984"/>
    </source>
</evidence>
<dbReference type="RefSeq" id="WP_309810336.1">
    <property type="nucleotide sequence ID" value="NZ_JBDXMX010000007.1"/>
</dbReference>
<reference evidence="24 25" key="1">
    <citation type="submission" date="2024-05" db="EMBL/GenBank/DDBJ databases">
        <authorList>
            <person name="Yi C."/>
        </authorList>
    </citation>
    <scope>NUCLEOTIDE SEQUENCE [LARGE SCALE GENOMIC DNA]</scope>
    <source>
        <strain evidence="24 25">XS13</strain>
    </source>
</reference>
<evidence type="ECO:0000256" key="17">
    <source>
        <dbReference type="ARBA" id="ARBA00041185"/>
    </source>
</evidence>
<dbReference type="InterPro" id="IPR018365">
    <property type="entry name" value="Cell_cycle_FtsW-rel_CS"/>
</dbReference>
<feature type="transmembrane region" description="Helical" evidence="23">
    <location>
        <begin position="147"/>
        <end position="170"/>
    </location>
</feature>
<name>A0ABV0ILI1_9MICC</name>
<protein>
    <recommendedName>
        <fullName evidence="17">Probable peptidoglycan glycosyltransferase FtsW</fullName>
        <ecNumber evidence="19">2.4.99.28</ecNumber>
    </recommendedName>
    <alternativeName>
        <fullName evidence="18">Cell division protein FtsW</fullName>
    </alternativeName>
    <alternativeName>
        <fullName evidence="15">Cell wall polymerase</fullName>
    </alternativeName>
    <alternativeName>
        <fullName evidence="14">Peptidoglycan polymerase</fullName>
    </alternativeName>
</protein>
<evidence type="ECO:0000256" key="1">
    <source>
        <dbReference type="ARBA" id="ARBA00004651"/>
    </source>
</evidence>
<evidence type="ECO:0000256" key="15">
    <source>
        <dbReference type="ARBA" id="ARBA00033270"/>
    </source>
</evidence>
<keyword evidence="5" id="KW-0328">Glycosyltransferase</keyword>
<gene>
    <name evidence="24" type="primary">ftsW</name>
    <name evidence="24" type="ORF">ABDK96_14335</name>
</gene>
<evidence type="ECO:0000256" key="4">
    <source>
        <dbReference type="ARBA" id="ARBA00022618"/>
    </source>
</evidence>
<feature type="transmembrane region" description="Helical" evidence="23">
    <location>
        <begin position="86"/>
        <end position="107"/>
    </location>
</feature>
<evidence type="ECO:0000256" key="20">
    <source>
        <dbReference type="ARBA" id="ARBA00049902"/>
    </source>
</evidence>
<keyword evidence="10 23" id="KW-1133">Transmembrane helix</keyword>
<organism evidence="24 25">
    <name type="scientific">Citricoccus nitrophenolicus</name>
    <dbReference type="NCBI Taxonomy" id="863575"/>
    <lineage>
        <taxon>Bacteria</taxon>
        <taxon>Bacillati</taxon>
        <taxon>Actinomycetota</taxon>
        <taxon>Actinomycetes</taxon>
        <taxon>Micrococcales</taxon>
        <taxon>Micrococcaceae</taxon>
        <taxon>Citricoccus</taxon>
    </lineage>
</organism>
<feature type="transmembrane region" description="Helical" evidence="23">
    <location>
        <begin position="114"/>
        <end position="135"/>
    </location>
</feature>
<comment type="subcellular location">
    <subcellularLocation>
        <location evidence="1">Cell membrane</location>
        <topology evidence="1">Multi-pass membrane protein</topology>
    </subcellularLocation>
</comment>
<dbReference type="NCBIfam" id="TIGR02614">
    <property type="entry name" value="ftsW"/>
    <property type="match status" value="1"/>
</dbReference>
<keyword evidence="4" id="KW-0132">Cell division</keyword>
<evidence type="ECO:0000256" key="23">
    <source>
        <dbReference type="SAM" id="Phobius"/>
    </source>
</evidence>
<evidence type="ECO:0000256" key="2">
    <source>
        <dbReference type="ARBA" id="ARBA00004752"/>
    </source>
</evidence>
<evidence type="ECO:0000256" key="8">
    <source>
        <dbReference type="ARBA" id="ARBA00022960"/>
    </source>
</evidence>
<keyword evidence="6" id="KW-0808">Transferase</keyword>
<dbReference type="EMBL" id="JBDXMX010000007">
    <property type="protein sequence ID" value="MEO9248858.1"/>
    <property type="molecule type" value="Genomic_DNA"/>
</dbReference>
<feature type="transmembrane region" description="Helical" evidence="23">
    <location>
        <begin position="50"/>
        <end position="74"/>
    </location>
</feature>
<evidence type="ECO:0000256" key="18">
    <source>
        <dbReference type="ARBA" id="ARBA00041418"/>
    </source>
</evidence>
<dbReference type="Proteomes" id="UP001484097">
    <property type="component" value="Unassembled WGS sequence"/>
</dbReference>
<comment type="pathway">
    <text evidence="2">Cell wall biogenesis; peptidoglycan biosynthesis.</text>
</comment>
<dbReference type="PANTHER" id="PTHR30474">
    <property type="entry name" value="CELL CYCLE PROTEIN"/>
    <property type="match status" value="1"/>
</dbReference>
<evidence type="ECO:0000256" key="3">
    <source>
        <dbReference type="ARBA" id="ARBA00022475"/>
    </source>
</evidence>